<dbReference type="InterPro" id="IPR006599">
    <property type="entry name" value="CARP_motif"/>
</dbReference>
<gene>
    <name evidence="7" type="ORF">NAEGRDRAFT_78608</name>
</gene>
<dbReference type="PANTHER" id="PTHR15139">
    <property type="entry name" value="TUBULIN FOLDING COFACTOR C"/>
    <property type="match status" value="1"/>
</dbReference>
<dbReference type="KEGG" id="ngr:NAEGRDRAFT_78608"/>
<feature type="compositionally biased region" description="Low complexity" evidence="5">
    <location>
        <begin position="1"/>
        <end position="22"/>
    </location>
</feature>
<evidence type="ECO:0000256" key="1">
    <source>
        <dbReference type="ARBA" id="ARBA00004496"/>
    </source>
</evidence>
<dbReference type="GO" id="GO:0007021">
    <property type="term" value="P:tubulin complex assembly"/>
    <property type="evidence" value="ECO:0007669"/>
    <property type="project" value="TreeGrafter"/>
</dbReference>
<dbReference type="EMBL" id="GG738852">
    <property type="protein sequence ID" value="EFC48181.1"/>
    <property type="molecule type" value="Genomic_DNA"/>
</dbReference>
<dbReference type="OMA" id="YFQHEIT"/>
<comment type="similarity">
    <text evidence="2">Belongs to the TBCC family.</text>
</comment>
<dbReference type="InterPro" id="IPR038397">
    <property type="entry name" value="TBCC_N_sf"/>
</dbReference>
<dbReference type="GO" id="GO:0007023">
    <property type="term" value="P:post-chaperonin tubulin folding pathway"/>
    <property type="evidence" value="ECO:0007669"/>
    <property type="project" value="InterPro"/>
</dbReference>
<feature type="domain" description="C-CAP/cofactor C-like" evidence="6">
    <location>
        <begin position="123"/>
        <end position="295"/>
    </location>
</feature>
<dbReference type="RefSeq" id="XP_002680925.1">
    <property type="nucleotide sequence ID" value="XM_002680879.1"/>
</dbReference>
<dbReference type="Proteomes" id="UP000006671">
    <property type="component" value="Unassembled WGS sequence"/>
</dbReference>
<dbReference type="GO" id="GO:0005737">
    <property type="term" value="C:cytoplasm"/>
    <property type="evidence" value="ECO:0007669"/>
    <property type="project" value="UniProtKB-SubCell"/>
</dbReference>
<keyword evidence="4" id="KW-0143">Chaperone</keyword>
<dbReference type="OrthoDB" id="194775at2759"/>
<dbReference type="InterPro" id="IPR016098">
    <property type="entry name" value="CAP/MinC_C"/>
</dbReference>
<dbReference type="GeneID" id="8860556"/>
<evidence type="ECO:0000256" key="4">
    <source>
        <dbReference type="ARBA" id="ARBA00023186"/>
    </source>
</evidence>
<organism evidence="8">
    <name type="scientific">Naegleria gruberi</name>
    <name type="common">Amoeba</name>
    <dbReference type="NCBI Taxonomy" id="5762"/>
    <lineage>
        <taxon>Eukaryota</taxon>
        <taxon>Discoba</taxon>
        <taxon>Heterolobosea</taxon>
        <taxon>Tetramitia</taxon>
        <taxon>Eutetramitia</taxon>
        <taxon>Vahlkampfiidae</taxon>
        <taxon>Naegleria</taxon>
    </lineage>
</organism>
<reference evidence="7 8" key="1">
    <citation type="journal article" date="2010" name="Cell">
        <title>The genome of Naegleria gruberi illuminates early eukaryotic versatility.</title>
        <authorList>
            <person name="Fritz-Laylin L.K."/>
            <person name="Prochnik S.E."/>
            <person name="Ginger M.L."/>
            <person name="Dacks J.B."/>
            <person name="Carpenter M.L."/>
            <person name="Field M.C."/>
            <person name="Kuo A."/>
            <person name="Paredez A."/>
            <person name="Chapman J."/>
            <person name="Pham J."/>
            <person name="Shu S."/>
            <person name="Neupane R."/>
            <person name="Cipriano M."/>
            <person name="Mancuso J."/>
            <person name="Tu H."/>
            <person name="Salamov A."/>
            <person name="Lindquist E."/>
            <person name="Shapiro H."/>
            <person name="Lucas S."/>
            <person name="Grigoriev I.V."/>
            <person name="Cande W.Z."/>
            <person name="Fulton C."/>
            <person name="Rokhsar D.S."/>
            <person name="Dawson S.C."/>
        </authorList>
    </citation>
    <scope>NUCLEOTIDE SEQUENCE [LARGE SCALE GENOMIC DNA]</scope>
    <source>
        <strain evidence="7 8">NEG-M</strain>
    </source>
</reference>
<keyword evidence="8" id="KW-1185">Reference proteome</keyword>
<dbReference type="PANTHER" id="PTHR15139:SF0">
    <property type="entry name" value="TUBULIN-SPECIFIC CHAPERONE C"/>
    <property type="match status" value="1"/>
</dbReference>
<dbReference type="Pfam" id="PF07986">
    <property type="entry name" value="TBCC"/>
    <property type="match status" value="1"/>
</dbReference>
<dbReference type="VEuPathDB" id="AmoebaDB:NAEGRDRAFT_78608"/>
<evidence type="ECO:0000256" key="3">
    <source>
        <dbReference type="ARBA" id="ARBA00022490"/>
    </source>
</evidence>
<protein>
    <submittedName>
        <fullName evidence="7">Tubulin binding cofactor C</fullName>
    </submittedName>
</protein>
<keyword evidence="3" id="KW-0963">Cytoplasm</keyword>
<dbReference type="InterPro" id="IPR027684">
    <property type="entry name" value="TBCC"/>
</dbReference>
<dbReference type="SMART" id="SM00673">
    <property type="entry name" value="CARP"/>
    <property type="match status" value="1"/>
</dbReference>
<dbReference type="InParanoid" id="D2V4Y0"/>
<evidence type="ECO:0000256" key="2">
    <source>
        <dbReference type="ARBA" id="ARBA00008848"/>
    </source>
</evidence>
<accession>D2V4Y0</accession>
<dbReference type="Gene3D" id="2.160.20.70">
    <property type="match status" value="1"/>
</dbReference>
<sequence>MIPSTVDTTNSDDTSLNQDNTTPSLNYIQEAKRKQFLERMEKRNEEMKNKRNQEVKENPTVFWNAFNELISQQKQASELQQFLNQHVHYLPNYDVRKADEKIKKIQEELKKDKKVFSFKKKAPSSESLQKKETQNVVVEETPSIKLETNKTVVDLSRVPSGYIHEVAPTKENESFAICNGNQNHVRIRHIIGAVYISNLVDCTIELGPVNGAIFLSKCQNCKFQLACWQLRIHDSTGCEFLICPKNNPIIENCSGLQFGRYSLEYEGLDTQLKSCDMVVEDDNKNKWNRVHDFNWLKTNEPSPNFIYL</sequence>
<proteinExistence type="inferred from homology"/>
<dbReference type="InterPro" id="IPR017901">
    <property type="entry name" value="C-CAP_CF_C-like"/>
</dbReference>
<dbReference type="AlphaFoldDB" id="D2V4Y0"/>
<dbReference type="STRING" id="5762.D2V4Y0"/>
<dbReference type="InterPro" id="IPR012945">
    <property type="entry name" value="Tubulin-bd_cofactor_C_dom"/>
</dbReference>
<dbReference type="Gene3D" id="1.20.58.1250">
    <property type="entry name" value="Tubulin Binding Cofactor C, N-terminal domain"/>
    <property type="match status" value="1"/>
</dbReference>
<evidence type="ECO:0000256" key="5">
    <source>
        <dbReference type="SAM" id="MobiDB-lite"/>
    </source>
</evidence>
<comment type="subcellular location">
    <subcellularLocation>
        <location evidence="1">Cytoplasm</location>
    </subcellularLocation>
</comment>
<dbReference type="eggNOG" id="KOG2512">
    <property type="taxonomic scope" value="Eukaryota"/>
</dbReference>
<evidence type="ECO:0000313" key="7">
    <source>
        <dbReference type="EMBL" id="EFC48181.1"/>
    </source>
</evidence>
<feature type="region of interest" description="Disordered" evidence="5">
    <location>
        <begin position="1"/>
        <end position="24"/>
    </location>
</feature>
<evidence type="ECO:0000313" key="8">
    <source>
        <dbReference type="Proteomes" id="UP000006671"/>
    </source>
</evidence>
<evidence type="ECO:0000259" key="6">
    <source>
        <dbReference type="PROSITE" id="PS51329"/>
    </source>
</evidence>
<name>D2V4Y0_NAEGR</name>
<dbReference type="PROSITE" id="PS51329">
    <property type="entry name" value="C_CAP_COFACTOR_C"/>
    <property type="match status" value="1"/>
</dbReference>